<dbReference type="OrthoDB" id="4121058at2759"/>
<dbReference type="EMBL" id="KZ680224">
    <property type="protein sequence ID" value="PTB62286.1"/>
    <property type="molecule type" value="Genomic_DNA"/>
</dbReference>
<accession>A0A2T4AYY6</accession>
<dbReference type="RefSeq" id="XP_024745606.1">
    <property type="nucleotide sequence ID" value="XM_024894521.1"/>
</dbReference>
<dbReference type="GeneID" id="36602639"/>
<protein>
    <submittedName>
        <fullName evidence="2">Uncharacterized protein</fullName>
    </submittedName>
</protein>
<feature type="compositionally biased region" description="Low complexity" evidence="1">
    <location>
        <begin position="11"/>
        <end position="44"/>
    </location>
</feature>
<dbReference type="Proteomes" id="UP000241546">
    <property type="component" value="Unassembled WGS sequence"/>
</dbReference>
<dbReference type="AlphaFoldDB" id="A0A2T4AYY6"/>
<evidence type="ECO:0000313" key="3">
    <source>
        <dbReference type="Proteomes" id="UP000241546"/>
    </source>
</evidence>
<evidence type="ECO:0000313" key="2">
    <source>
        <dbReference type="EMBL" id="PTB62286.1"/>
    </source>
</evidence>
<organism evidence="2 3">
    <name type="scientific">Trichoderma citrinoviride</name>
    <dbReference type="NCBI Taxonomy" id="58853"/>
    <lineage>
        <taxon>Eukaryota</taxon>
        <taxon>Fungi</taxon>
        <taxon>Dikarya</taxon>
        <taxon>Ascomycota</taxon>
        <taxon>Pezizomycotina</taxon>
        <taxon>Sordariomycetes</taxon>
        <taxon>Hypocreomycetidae</taxon>
        <taxon>Hypocreales</taxon>
        <taxon>Hypocreaceae</taxon>
        <taxon>Trichoderma</taxon>
    </lineage>
</organism>
<evidence type="ECO:0000256" key="1">
    <source>
        <dbReference type="SAM" id="MobiDB-lite"/>
    </source>
</evidence>
<gene>
    <name evidence="2" type="ORF">BBK36DRAFT_1163320</name>
</gene>
<feature type="compositionally biased region" description="Polar residues" evidence="1">
    <location>
        <begin position="1"/>
        <end position="10"/>
    </location>
</feature>
<feature type="region of interest" description="Disordered" evidence="1">
    <location>
        <begin position="1"/>
        <end position="53"/>
    </location>
</feature>
<reference evidence="3" key="1">
    <citation type="submission" date="2016-07" db="EMBL/GenBank/DDBJ databases">
        <title>Multiple horizontal gene transfer events from other fungi enriched the ability of initially mycotrophic Trichoderma (Ascomycota) to feed on dead plant biomass.</title>
        <authorList>
            <consortium name="DOE Joint Genome Institute"/>
            <person name="Atanasova L."/>
            <person name="Chenthamara K."/>
            <person name="Zhang J."/>
            <person name="Grujic M."/>
            <person name="Henrissat B."/>
            <person name="Kuo A."/>
            <person name="Aerts A."/>
            <person name="Salamov A."/>
            <person name="Lipzen A."/>
            <person name="Labutti K."/>
            <person name="Barry K."/>
            <person name="Miao Y."/>
            <person name="Rahimi M.J."/>
            <person name="Shen Q."/>
            <person name="Grigoriev I.V."/>
            <person name="Kubicek C.P."/>
            <person name="Druzhinina I.S."/>
        </authorList>
    </citation>
    <scope>NUCLEOTIDE SEQUENCE [LARGE SCALE GENOMIC DNA]</scope>
    <source>
        <strain evidence="3">TUCIM 6016</strain>
    </source>
</reference>
<name>A0A2T4AYY6_9HYPO</name>
<sequence length="208" mass="23051">MSGPSIMQGTNSSNGQQAAQQASSQAQGSENNNNNTSTASSQQALPPTQRPSDAEVIRQLRTVPSPLERYAGRYTISYWPKVDFEFTIELIVVGWTLRGRFDLGPITGVLELDEVPTPYPDGSTDSVLIRWRGYEPETQVFHGGYNNDGWIAFLGNGEIEGFVSFDKIHFGGSRVSDAGTTGIDKTNLWDDWVYYEENARLSRQSLAY</sequence>
<keyword evidence="3" id="KW-1185">Reference proteome</keyword>
<proteinExistence type="predicted"/>